<dbReference type="SUPFAM" id="SSF69318">
    <property type="entry name" value="Integrin alpha N-terminal domain"/>
    <property type="match status" value="1"/>
</dbReference>
<keyword evidence="2" id="KW-1185">Reference proteome</keyword>
<accession>A0A8B7NZ59</accession>
<dbReference type="PANTHER" id="PTHR23220:SF122">
    <property type="entry name" value="INTEGRIN ALPHA-PS1"/>
    <property type="match status" value="1"/>
</dbReference>
<keyword evidence="1" id="KW-0472">Membrane</keyword>
<protein>
    <submittedName>
        <fullName evidence="3">Integrin alpha-PS3-like</fullName>
    </submittedName>
</protein>
<keyword evidence="1" id="KW-0812">Transmembrane</keyword>
<feature type="transmembrane region" description="Helical" evidence="1">
    <location>
        <begin position="12"/>
        <end position="29"/>
    </location>
</feature>
<dbReference type="PANTHER" id="PTHR23220">
    <property type="entry name" value="INTEGRIN ALPHA"/>
    <property type="match status" value="1"/>
</dbReference>
<dbReference type="GO" id="GO:0098609">
    <property type="term" value="P:cell-cell adhesion"/>
    <property type="evidence" value="ECO:0007669"/>
    <property type="project" value="TreeGrafter"/>
</dbReference>
<dbReference type="GO" id="GO:0008305">
    <property type="term" value="C:integrin complex"/>
    <property type="evidence" value="ECO:0007669"/>
    <property type="project" value="TreeGrafter"/>
</dbReference>
<dbReference type="KEGG" id="hazt:108675473"/>
<evidence type="ECO:0000256" key="1">
    <source>
        <dbReference type="SAM" id="Phobius"/>
    </source>
</evidence>
<name>A0A8B7NZ59_HYAAZ</name>
<dbReference type="GO" id="GO:0033627">
    <property type="term" value="P:cell adhesion mediated by integrin"/>
    <property type="evidence" value="ECO:0007669"/>
    <property type="project" value="TreeGrafter"/>
</dbReference>
<evidence type="ECO:0000313" key="2">
    <source>
        <dbReference type="Proteomes" id="UP000694843"/>
    </source>
</evidence>
<gene>
    <name evidence="3" type="primary">LOC108675473</name>
</gene>
<proteinExistence type="predicted"/>
<dbReference type="OrthoDB" id="6399179at2759"/>
<organism evidence="2 3">
    <name type="scientific">Hyalella azteca</name>
    <name type="common">Amphipod</name>
    <dbReference type="NCBI Taxonomy" id="294128"/>
    <lineage>
        <taxon>Eukaryota</taxon>
        <taxon>Metazoa</taxon>
        <taxon>Ecdysozoa</taxon>
        <taxon>Arthropoda</taxon>
        <taxon>Crustacea</taxon>
        <taxon>Multicrustacea</taxon>
        <taxon>Malacostraca</taxon>
        <taxon>Eumalacostraca</taxon>
        <taxon>Peracarida</taxon>
        <taxon>Amphipoda</taxon>
        <taxon>Senticaudata</taxon>
        <taxon>Talitrida</taxon>
        <taxon>Talitroidea</taxon>
        <taxon>Hyalellidae</taxon>
        <taxon>Hyalella</taxon>
    </lineage>
</organism>
<dbReference type="Gene3D" id="2.130.10.130">
    <property type="entry name" value="Integrin alpha, N-terminal"/>
    <property type="match status" value="1"/>
</dbReference>
<dbReference type="GeneID" id="108675473"/>
<reference evidence="3" key="1">
    <citation type="submission" date="2025-08" db="UniProtKB">
        <authorList>
            <consortium name="RefSeq"/>
        </authorList>
    </citation>
    <scope>IDENTIFICATION</scope>
    <source>
        <tissue evidence="3">Whole organism</tissue>
    </source>
</reference>
<dbReference type="AlphaFoldDB" id="A0A8B7NZ59"/>
<dbReference type="GO" id="GO:0007160">
    <property type="term" value="P:cell-matrix adhesion"/>
    <property type="evidence" value="ECO:0007669"/>
    <property type="project" value="TreeGrafter"/>
</dbReference>
<dbReference type="RefSeq" id="XP_018018985.1">
    <property type="nucleotide sequence ID" value="XM_018163496.2"/>
</dbReference>
<keyword evidence="1" id="KW-1133">Transmembrane helix</keyword>
<dbReference type="Proteomes" id="UP000694843">
    <property type="component" value="Unplaced"/>
</dbReference>
<dbReference type="GO" id="GO:0005178">
    <property type="term" value="F:integrin binding"/>
    <property type="evidence" value="ECO:0007669"/>
    <property type="project" value="TreeGrafter"/>
</dbReference>
<evidence type="ECO:0000313" key="3">
    <source>
        <dbReference type="RefSeq" id="XP_018018985.1"/>
    </source>
</evidence>
<dbReference type="InterPro" id="IPR028994">
    <property type="entry name" value="Integrin_alpha_N"/>
</dbReference>
<dbReference type="GO" id="GO:0009897">
    <property type="term" value="C:external side of plasma membrane"/>
    <property type="evidence" value="ECO:0007669"/>
    <property type="project" value="TreeGrafter"/>
</dbReference>
<dbReference type="GO" id="GO:0007229">
    <property type="term" value="P:integrin-mediated signaling pathway"/>
    <property type="evidence" value="ECO:0007669"/>
    <property type="project" value="TreeGrafter"/>
</dbReference>
<sequence length="270" mass="29546">MVQEMSSKNRNVCCCASMTIYCLISFVLLKNVVHTEGFAFEKQPSAKFQPPATVDELEFGFTLAYQQETFLVGSPRSSENSEGALYSCPLAMLSSGSRVCSKINIAGSDASGTTQDNCFYNADWQRLGSSLAVSGNKILTCAPTWNNTCTKKYLDKYSTLVGKCFYSTNGIQGPFSSIVPIYDWKTHTIPWWYHIDDGRCQVGFGSHFLQGSNEVVLGAPGCSSWNGDVFQASLSLEGPYVRRGSSDYTAGLLDPSSENPNAYGILHLEK</sequence>